<keyword evidence="1" id="KW-0443">Lipid metabolism</keyword>
<dbReference type="GO" id="GO:0003824">
    <property type="term" value="F:catalytic activity"/>
    <property type="evidence" value="ECO:0007669"/>
    <property type="project" value="UniProtKB-ARBA"/>
</dbReference>
<dbReference type="AlphaFoldDB" id="V5XIH7"/>
<sequence>MYDISMTAYRYLLTSIEDGVGIIQLNHPEKRNALGWELHEELIGVLAAWAYDDRVAAVLLIGNEDYFCAGWALDVLQGTQGEERNRFTDLALRFMTDLYDFRKPTVAAVAGVAPGYGMDVANMCDITIASANAAFGSTQVKYAMNGFYHGMLRKVNTQRARRMFFTGDPIDAQEALRVGLVDEVVPVGALRDAALTLAKQIAESGAELTTVLKEVALRAQNMDHIGATAYELRVTQDLLQRGLFERRIDEGLKRLKAGRSRATERFERSTR</sequence>
<evidence type="ECO:0008006" key="4">
    <source>
        <dbReference type="Google" id="ProtNLM"/>
    </source>
</evidence>
<dbReference type="CDD" id="cd06558">
    <property type="entry name" value="crotonase-like"/>
    <property type="match status" value="1"/>
</dbReference>
<dbReference type="EMBL" id="CP006936">
    <property type="protein sequence ID" value="AHC27837.1"/>
    <property type="molecule type" value="Genomic_DNA"/>
</dbReference>
<evidence type="ECO:0000313" key="3">
    <source>
        <dbReference type="Proteomes" id="UP000018763"/>
    </source>
</evidence>
<dbReference type="SUPFAM" id="SSF52096">
    <property type="entry name" value="ClpP/crotonase"/>
    <property type="match status" value="1"/>
</dbReference>
<dbReference type="PANTHER" id="PTHR11941">
    <property type="entry name" value="ENOYL-COA HYDRATASE-RELATED"/>
    <property type="match status" value="1"/>
</dbReference>
<dbReference type="eggNOG" id="COG1024">
    <property type="taxonomic scope" value="Bacteria"/>
</dbReference>
<name>V5XIH7_MYCNE</name>
<dbReference type="KEGG" id="mne:D174_05120"/>
<dbReference type="Proteomes" id="UP000018763">
    <property type="component" value="Chromosome"/>
</dbReference>
<dbReference type="GO" id="GO:0006635">
    <property type="term" value="P:fatty acid beta-oxidation"/>
    <property type="evidence" value="ECO:0007669"/>
    <property type="project" value="TreeGrafter"/>
</dbReference>
<protein>
    <recommendedName>
        <fullName evidence="4">Enoyl-CoA hydratase</fullName>
    </recommendedName>
</protein>
<organism evidence="2 3">
    <name type="scientific">Mycolicibacterium neoaurum VKM Ac-1815D</name>
    <dbReference type="NCBI Taxonomy" id="700508"/>
    <lineage>
        <taxon>Bacteria</taxon>
        <taxon>Bacillati</taxon>
        <taxon>Actinomycetota</taxon>
        <taxon>Actinomycetes</taxon>
        <taxon>Mycobacteriales</taxon>
        <taxon>Mycobacteriaceae</taxon>
        <taxon>Mycolicibacterium</taxon>
    </lineage>
</organism>
<evidence type="ECO:0000313" key="2">
    <source>
        <dbReference type="EMBL" id="AHC27837.1"/>
    </source>
</evidence>
<proteinExistence type="predicted"/>
<accession>V5XIH7</accession>
<dbReference type="InterPro" id="IPR029045">
    <property type="entry name" value="ClpP/crotonase-like_dom_sf"/>
</dbReference>
<dbReference type="Gene3D" id="3.90.226.10">
    <property type="entry name" value="2-enoyl-CoA Hydratase, Chain A, domain 1"/>
    <property type="match status" value="1"/>
</dbReference>
<dbReference type="PANTHER" id="PTHR11941:SF54">
    <property type="entry name" value="ENOYL-COA HYDRATASE, MITOCHONDRIAL"/>
    <property type="match status" value="1"/>
</dbReference>
<dbReference type="Pfam" id="PF00378">
    <property type="entry name" value="ECH_1"/>
    <property type="match status" value="1"/>
</dbReference>
<dbReference type="InterPro" id="IPR001753">
    <property type="entry name" value="Enoyl-CoA_hydra/iso"/>
</dbReference>
<evidence type="ECO:0000256" key="1">
    <source>
        <dbReference type="ARBA" id="ARBA00023098"/>
    </source>
</evidence>
<gene>
    <name evidence="2" type="ORF">D174_05120</name>
</gene>
<keyword evidence="3" id="KW-1185">Reference proteome</keyword>
<reference evidence="2 3" key="1">
    <citation type="journal article" date="2014" name="Genome Announc.">
        <title>Complete Genome Sequence of Sterol-Transforming Mycobacterium neoaurum Strain VKM Ac-1815D.</title>
        <authorList>
            <person name="Shtratnikova V.Y."/>
            <person name="Bragin E.Y."/>
            <person name="Dovbnya D.V."/>
            <person name="Pekov Y.A."/>
            <person name="Schelkunov M.I."/>
            <person name="Strizhov N."/>
            <person name="Ivashina T.V."/>
            <person name="Ashapkin V.V."/>
            <person name="Donova M.V."/>
        </authorList>
    </citation>
    <scope>NUCLEOTIDE SEQUENCE [LARGE SCALE GENOMIC DNA]</scope>
    <source>
        <strain evidence="2 3">VKM Ac-1815D</strain>
    </source>
</reference>